<dbReference type="OrthoDB" id="4587016at2759"/>
<protein>
    <submittedName>
        <fullName evidence="1">Putative heterokaryon incompatibility protein</fullName>
    </submittedName>
</protein>
<gene>
    <name evidence="1" type="ORF">UCREL1_6519</name>
</gene>
<dbReference type="InterPro" id="IPR052895">
    <property type="entry name" value="HetReg/Transcr_Mod"/>
</dbReference>
<organism evidence="1 2">
    <name type="scientific">Eutypa lata (strain UCR-EL1)</name>
    <name type="common">Grapevine dieback disease fungus</name>
    <name type="synonym">Eutypa armeniacae</name>
    <dbReference type="NCBI Taxonomy" id="1287681"/>
    <lineage>
        <taxon>Eukaryota</taxon>
        <taxon>Fungi</taxon>
        <taxon>Dikarya</taxon>
        <taxon>Ascomycota</taxon>
        <taxon>Pezizomycotina</taxon>
        <taxon>Sordariomycetes</taxon>
        <taxon>Xylariomycetidae</taxon>
        <taxon>Xylariales</taxon>
        <taxon>Diatrypaceae</taxon>
        <taxon>Eutypa</taxon>
    </lineage>
</organism>
<accession>M7SQJ9</accession>
<dbReference type="HOGENOM" id="CLU_004184_7_3_1"/>
<dbReference type="eggNOG" id="ENOG502RX0F">
    <property type="taxonomic scope" value="Eukaryota"/>
</dbReference>
<dbReference type="Proteomes" id="UP000012174">
    <property type="component" value="Unassembled WGS sequence"/>
</dbReference>
<dbReference type="PANTHER" id="PTHR24148:SF73">
    <property type="entry name" value="HET DOMAIN PROTEIN (AFU_ORTHOLOGUE AFUA_8G01020)"/>
    <property type="match status" value="1"/>
</dbReference>
<dbReference type="Pfam" id="PF26639">
    <property type="entry name" value="Het-6_barrel"/>
    <property type="match status" value="1"/>
</dbReference>
<sequence>MVLTSTFWKDEFNCERVVIWLGPATRQSDEFFQFTSEICSEGILSRVMGPNAGHFPRVFDAVMESDIEVDNEAMREDRDDILWLVQRYGARFPLYGAADVLGRPWFNRLWVIQEVCLAPNVVFVCGDHSLCFDCLRAGILFYTIWNKQRKSLHVNGTRMPLYDLVLKYSVHGDTIKVGAGLPEDRIYGMLGLALDEETKRDMEVIYDGGRNAYTRLASSAVKQDLDVLLFSQKTGSEIELPSWVPDWSAIRLNIPCGYAVLGTPLFSAGGRTINRPPITDVAQGSLTVQGYFVDRIDRVGIQGLQRDQGDTPIVQIDMISAAKFFDEINEFLDLAGTIGESHFQYATNQRLRDAAAIHLADGGLSSRKLPDLFDPATAQDMIEKIHHHVDYLGHKFLKSELIAWSYGIPRIIQTIGIAPLGEVDILHHCATDPVTAAQTWIEGVRDFVTGLIDVVCASSRVQLAVWYIRMRRRYFSEIDLTAQTQETYERLGIDSTLIKTREWEEYGSNLYKTVGRRVFLTERGYLGLGPGNMRRDDVVVVLVGSSVPHVLRPRGGSPAALENNTTAVASQSYPTDHAGSLNLNEDWSYVGEAYCEGIMDGEILRERGVGEATQFRIL</sequence>
<evidence type="ECO:0000313" key="1">
    <source>
        <dbReference type="EMBL" id="EMR66492.1"/>
    </source>
</evidence>
<dbReference type="PANTHER" id="PTHR24148">
    <property type="entry name" value="ANKYRIN REPEAT DOMAIN-CONTAINING PROTEIN 39 HOMOLOG-RELATED"/>
    <property type="match status" value="1"/>
</dbReference>
<dbReference type="OMA" id="IYNTHWV"/>
<name>M7SQJ9_EUTLA</name>
<dbReference type="EMBL" id="KB706642">
    <property type="protein sequence ID" value="EMR66492.1"/>
    <property type="molecule type" value="Genomic_DNA"/>
</dbReference>
<dbReference type="AlphaFoldDB" id="M7SQJ9"/>
<evidence type="ECO:0000313" key="2">
    <source>
        <dbReference type="Proteomes" id="UP000012174"/>
    </source>
</evidence>
<dbReference type="KEGG" id="ela:UCREL1_6519"/>
<proteinExistence type="predicted"/>
<keyword evidence="2" id="KW-1185">Reference proteome</keyword>
<reference evidence="2" key="1">
    <citation type="journal article" date="2013" name="Genome Announc.">
        <title>Draft genome sequence of the grapevine dieback fungus Eutypa lata UCR-EL1.</title>
        <authorList>
            <person name="Blanco-Ulate B."/>
            <person name="Rolshausen P.E."/>
            <person name="Cantu D."/>
        </authorList>
    </citation>
    <scope>NUCLEOTIDE SEQUENCE [LARGE SCALE GENOMIC DNA]</scope>
    <source>
        <strain evidence="2">UCR-EL1</strain>
    </source>
</reference>